<sequence>MGVIPPPPSSSDPSWNEEATAEVTREEPKTSYVSSVSSMLLMVEPIAGEFVGPLYQQPRLMAVDEKGDCVSVGVTTLTVTASLKDSGGNSVGGLEGNTTILFSTCWANFTDLSILNSGENLTMVFTLKDWGAQSRSFSVKSTPTTQTPTTGGNTTESTGSTGSTSSTSEPQTTTDGSIFGSSTVVTPGSLCLISVIYAIACCSDGISSAPKSSKVAMIFDGQEASKYFKEFYAPPSIDRNNKATSKDSIEPHDYMLSIYKTFSTAEKLGLNASFFRSSKAANTIASFVDNGQDDLPLSPLRRQQYLFDVSTLSRKAEVLGAELRIYTKVSGNFRISETEPVDIQLLSCHDRQLLDSKTLDLQDSQRPKWEVLDVWEIFKEQQHLSQGKHFCLELRATLDNPERELDLHLLGLHRHGRPQQKKAILVVFTRSKKRQTLFSERREGRALLGLERKAKERGPGCQSQQEKEDGHVQNPPREETRQEVQIQVQQEATARQLQRSRLGRLDHRPAGLRGIPLRGGL</sequence>
<evidence type="ECO:0000256" key="1">
    <source>
        <dbReference type="ARBA" id="ARBA00004613"/>
    </source>
</evidence>
<comment type="subcellular location">
    <subcellularLocation>
        <location evidence="1">Secreted</location>
    </subcellularLocation>
</comment>
<evidence type="ECO:0000313" key="11">
    <source>
        <dbReference type="Proteomes" id="UP000424527"/>
    </source>
</evidence>
<keyword evidence="4" id="KW-0964">Secreted</keyword>
<dbReference type="FunFam" id="2.60.120.970:FF:000027">
    <property type="entry name" value="Growth differentiation factor 7"/>
    <property type="match status" value="1"/>
</dbReference>
<feature type="compositionally biased region" description="Polar residues" evidence="8">
    <location>
        <begin position="483"/>
        <end position="499"/>
    </location>
</feature>
<proteinExistence type="inferred from homology"/>
<evidence type="ECO:0000259" key="9">
    <source>
        <dbReference type="Pfam" id="PF00688"/>
    </source>
</evidence>
<evidence type="ECO:0000313" key="10">
    <source>
        <dbReference type="EMBL" id="KAE8282531.1"/>
    </source>
</evidence>
<keyword evidence="11" id="KW-1185">Reference proteome</keyword>
<comment type="similarity">
    <text evidence="2">Belongs to the TGF-beta family.</text>
</comment>
<evidence type="ECO:0000256" key="5">
    <source>
        <dbReference type="ARBA" id="ARBA00022685"/>
    </source>
</evidence>
<dbReference type="PANTHER" id="PTHR11848:SF285">
    <property type="entry name" value="GROWTH_DIFFERENTIATION FACTOR 6-B"/>
    <property type="match status" value="1"/>
</dbReference>
<feature type="region of interest" description="Disordered" evidence="8">
    <location>
        <begin position="1"/>
        <end position="28"/>
    </location>
</feature>
<organism evidence="10 11">
    <name type="scientific">Larimichthys crocea</name>
    <name type="common">Large yellow croaker</name>
    <name type="synonym">Pseudosciaena crocea</name>
    <dbReference type="NCBI Taxonomy" id="215358"/>
    <lineage>
        <taxon>Eukaryota</taxon>
        <taxon>Metazoa</taxon>
        <taxon>Chordata</taxon>
        <taxon>Craniata</taxon>
        <taxon>Vertebrata</taxon>
        <taxon>Euteleostomi</taxon>
        <taxon>Actinopterygii</taxon>
        <taxon>Neopterygii</taxon>
        <taxon>Teleostei</taxon>
        <taxon>Neoteleostei</taxon>
        <taxon>Acanthomorphata</taxon>
        <taxon>Eupercaria</taxon>
        <taxon>Sciaenidae</taxon>
        <taxon>Larimichthys</taxon>
    </lineage>
</organism>
<keyword evidence="7" id="KW-1015">Disulfide bond</keyword>
<comment type="subunit">
    <text evidence="3">Homodimer; disulfide-linked.</text>
</comment>
<dbReference type="GO" id="GO:0005125">
    <property type="term" value="F:cytokine activity"/>
    <property type="evidence" value="ECO:0007669"/>
    <property type="project" value="TreeGrafter"/>
</dbReference>
<dbReference type="GO" id="GO:0005615">
    <property type="term" value="C:extracellular space"/>
    <property type="evidence" value="ECO:0007669"/>
    <property type="project" value="TreeGrafter"/>
</dbReference>
<feature type="compositionally biased region" description="Basic and acidic residues" evidence="8">
    <location>
        <begin position="465"/>
        <end position="482"/>
    </location>
</feature>
<evidence type="ECO:0000256" key="4">
    <source>
        <dbReference type="ARBA" id="ARBA00022525"/>
    </source>
</evidence>
<keyword evidence="6" id="KW-0339">Growth factor</keyword>
<dbReference type="AlphaFoldDB" id="A0A6G0HU35"/>
<name>A0A6G0HU35_LARCR</name>
<evidence type="ECO:0000256" key="2">
    <source>
        <dbReference type="ARBA" id="ARBA00006656"/>
    </source>
</evidence>
<feature type="compositionally biased region" description="Pro residues" evidence="8">
    <location>
        <begin position="1"/>
        <end position="10"/>
    </location>
</feature>
<evidence type="ECO:0000256" key="3">
    <source>
        <dbReference type="ARBA" id="ARBA00011748"/>
    </source>
</evidence>
<gene>
    <name evidence="10" type="ORF">D5F01_LYC19941</name>
</gene>
<reference evidence="10 11" key="1">
    <citation type="submission" date="2019-07" db="EMBL/GenBank/DDBJ databases">
        <title>Chromosome genome assembly for large yellow croaker.</title>
        <authorList>
            <person name="Xiao S."/>
        </authorList>
    </citation>
    <scope>NUCLEOTIDE SEQUENCE [LARGE SCALE GENOMIC DNA]</scope>
    <source>
        <strain evidence="10">JMULYC20181020</strain>
        <tissue evidence="10">Muscle</tissue>
    </source>
</reference>
<feature type="compositionally biased region" description="Basic and acidic residues" evidence="8">
    <location>
        <begin position="449"/>
        <end position="458"/>
    </location>
</feature>
<accession>A0A6G0HU35</accession>
<dbReference type="Pfam" id="PF00688">
    <property type="entry name" value="TGFb_propeptide"/>
    <property type="match status" value="1"/>
</dbReference>
<feature type="region of interest" description="Disordered" evidence="8">
    <location>
        <begin position="449"/>
        <end position="521"/>
    </location>
</feature>
<evidence type="ECO:0000256" key="8">
    <source>
        <dbReference type="SAM" id="MobiDB-lite"/>
    </source>
</evidence>
<dbReference type="PANTHER" id="PTHR11848">
    <property type="entry name" value="TGF-BETA FAMILY"/>
    <property type="match status" value="1"/>
</dbReference>
<dbReference type="GO" id="GO:0030509">
    <property type="term" value="P:BMP signaling pathway"/>
    <property type="evidence" value="ECO:0007669"/>
    <property type="project" value="TreeGrafter"/>
</dbReference>
<keyword evidence="5" id="KW-0165">Cleavage on pair of basic residues</keyword>
<feature type="domain" description="TGF-beta propeptide" evidence="9">
    <location>
        <begin position="248"/>
        <end position="428"/>
    </location>
</feature>
<evidence type="ECO:0000256" key="6">
    <source>
        <dbReference type="ARBA" id="ARBA00023030"/>
    </source>
</evidence>
<feature type="region of interest" description="Disordered" evidence="8">
    <location>
        <begin position="138"/>
        <end position="179"/>
    </location>
</feature>
<feature type="compositionally biased region" description="Low complexity" evidence="8">
    <location>
        <begin position="141"/>
        <end position="174"/>
    </location>
</feature>
<comment type="caution">
    <text evidence="10">The sequence shown here is derived from an EMBL/GenBank/DDBJ whole genome shotgun (WGS) entry which is preliminary data.</text>
</comment>
<protein>
    <submittedName>
        <fullName evidence="10">Growth/differentiation factor 6-B</fullName>
    </submittedName>
</protein>
<dbReference type="GO" id="GO:0008083">
    <property type="term" value="F:growth factor activity"/>
    <property type="evidence" value="ECO:0007669"/>
    <property type="project" value="UniProtKB-KW"/>
</dbReference>
<dbReference type="EMBL" id="REGW02000019">
    <property type="protein sequence ID" value="KAE8282531.1"/>
    <property type="molecule type" value="Genomic_DNA"/>
</dbReference>
<dbReference type="Proteomes" id="UP000424527">
    <property type="component" value="Unassembled WGS sequence"/>
</dbReference>
<dbReference type="InterPro" id="IPR015615">
    <property type="entry name" value="TGF-beta-rel"/>
</dbReference>
<dbReference type="InterPro" id="IPR001111">
    <property type="entry name" value="TGF-b_propeptide"/>
</dbReference>
<evidence type="ECO:0000256" key="7">
    <source>
        <dbReference type="ARBA" id="ARBA00023157"/>
    </source>
</evidence>